<protein>
    <submittedName>
        <fullName evidence="2">Uncharacterized protein</fullName>
    </submittedName>
</protein>
<sequence>MKVLLLALLLAHAQPVLGRLVKGNYTCYSLPTMTFKQSTSIDPNKALEVFAALCNSPLQDIPKVGIVFSVFDSIFKAAGVSHEHNPVLDFLEEFREGVMSSLNRIYDVIIEKHHENIYRELVLKSEQSKISMALWRYARETDDVAKASHLCAMCRHVNPVSILQTLSKLYINPQSPLLEGHFKTSHHGQKAMNNLRVEMQKIVLLLVNSARMCTEVLLVDKNLRREEKTVIKKHYNNLMSTLQGWEHARKGVILEAGSQIVPDFLKNVYINNIPGAWNTLQFPGDEGATYSAKQLYNLAVETSDAIGIHFNITISIIFLDYAYSLHVIKEYEPYHESRFWRVDLVRSKAFIFAVGTFFEKQSRSRPTDRDYPYGLELSENPCFPGALKSSAQAAMRHSGGKQTRYKYTTRYNFLGLVKQPIYNMKSSRVQPYGMYGVDKCVIRKPIQGSFWRFWDATSEHLVYFAVQFMDDLV</sequence>
<comment type="caution">
    <text evidence="2">The sequence shown here is derived from an EMBL/GenBank/DDBJ whole genome shotgun (WGS) entry which is preliminary data.</text>
</comment>
<feature type="chain" id="PRO_5041318198" evidence="1">
    <location>
        <begin position="19"/>
        <end position="473"/>
    </location>
</feature>
<name>A0AA39IBJ4_9BILA</name>
<dbReference type="EMBL" id="JAUCMV010000002">
    <property type="protein sequence ID" value="KAK0420600.1"/>
    <property type="molecule type" value="Genomic_DNA"/>
</dbReference>
<organism evidence="2 3">
    <name type="scientific">Steinernema hermaphroditum</name>
    <dbReference type="NCBI Taxonomy" id="289476"/>
    <lineage>
        <taxon>Eukaryota</taxon>
        <taxon>Metazoa</taxon>
        <taxon>Ecdysozoa</taxon>
        <taxon>Nematoda</taxon>
        <taxon>Chromadorea</taxon>
        <taxon>Rhabditida</taxon>
        <taxon>Tylenchina</taxon>
        <taxon>Panagrolaimomorpha</taxon>
        <taxon>Strongyloidoidea</taxon>
        <taxon>Steinernematidae</taxon>
        <taxon>Steinernema</taxon>
    </lineage>
</organism>
<feature type="signal peptide" evidence="1">
    <location>
        <begin position="1"/>
        <end position="18"/>
    </location>
</feature>
<evidence type="ECO:0000256" key="1">
    <source>
        <dbReference type="SAM" id="SignalP"/>
    </source>
</evidence>
<keyword evidence="1" id="KW-0732">Signal</keyword>
<reference evidence="2" key="1">
    <citation type="submission" date="2023-06" db="EMBL/GenBank/DDBJ databases">
        <title>Genomic analysis of the entomopathogenic nematode Steinernema hermaphroditum.</title>
        <authorList>
            <person name="Schwarz E.M."/>
            <person name="Heppert J.K."/>
            <person name="Baniya A."/>
            <person name="Schwartz H.T."/>
            <person name="Tan C.-H."/>
            <person name="Antoshechkin I."/>
            <person name="Sternberg P.W."/>
            <person name="Goodrich-Blair H."/>
            <person name="Dillman A.R."/>
        </authorList>
    </citation>
    <scope>NUCLEOTIDE SEQUENCE</scope>
    <source>
        <strain evidence="2">PS9179</strain>
        <tissue evidence="2">Whole animal</tissue>
    </source>
</reference>
<accession>A0AA39IBJ4</accession>
<proteinExistence type="predicted"/>
<evidence type="ECO:0000313" key="3">
    <source>
        <dbReference type="Proteomes" id="UP001175271"/>
    </source>
</evidence>
<dbReference type="Proteomes" id="UP001175271">
    <property type="component" value="Unassembled WGS sequence"/>
</dbReference>
<gene>
    <name evidence="2" type="ORF">QR680_014782</name>
</gene>
<evidence type="ECO:0000313" key="2">
    <source>
        <dbReference type="EMBL" id="KAK0420600.1"/>
    </source>
</evidence>
<dbReference type="AlphaFoldDB" id="A0AA39IBJ4"/>
<keyword evidence="3" id="KW-1185">Reference proteome</keyword>